<evidence type="ECO:0000313" key="17">
    <source>
        <dbReference type="Proteomes" id="UP000501812"/>
    </source>
</evidence>
<keyword evidence="5 16" id="KW-0808">Transferase</keyword>
<feature type="compositionally biased region" description="Acidic residues" evidence="13">
    <location>
        <begin position="243"/>
        <end position="255"/>
    </location>
</feature>
<dbReference type="Gene3D" id="3.40.50.150">
    <property type="entry name" value="Vaccinia Virus protein VP39"/>
    <property type="match status" value="1"/>
</dbReference>
<dbReference type="InterPro" id="IPR038546">
    <property type="entry name" value="Hen1_N_sf"/>
</dbReference>
<accession>A0A858RIN6</accession>
<keyword evidence="7" id="KW-0479">Metal-binding</keyword>
<dbReference type="Gene3D" id="3.30.1610.20">
    <property type="entry name" value="Hen1, N-terminal domain"/>
    <property type="match status" value="1"/>
</dbReference>
<evidence type="ECO:0000256" key="2">
    <source>
        <dbReference type="ARBA" id="ARBA00009026"/>
    </source>
</evidence>
<evidence type="ECO:0000256" key="11">
    <source>
        <dbReference type="ARBA" id="ARBA00035025"/>
    </source>
</evidence>
<keyword evidence="9" id="KW-0694">RNA-binding</keyword>
<evidence type="ECO:0000256" key="7">
    <source>
        <dbReference type="ARBA" id="ARBA00022723"/>
    </source>
</evidence>
<comment type="catalytic activity">
    <reaction evidence="12">
        <text>small RNA 3'-end nucleotide + S-adenosyl-L-methionine = small RNA 3'-end 2'-O-methylnucleotide + S-adenosyl-L-homocysteine + H(+)</text>
        <dbReference type="Rhea" id="RHEA:37887"/>
        <dbReference type="Rhea" id="RHEA-COMP:10415"/>
        <dbReference type="Rhea" id="RHEA-COMP:10416"/>
        <dbReference type="ChEBI" id="CHEBI:15378"/>
        <dbReference type="ChEBI" id="CHEBI:57856"/>
        <dbReference type="ChEBI" id="CHEBI:59789"/>
        <dbReference type="ChEBI" id="CHEBI:74896"/>
        <dbReference type="ChEBI" id="CHEBI:74898"/>
        <dbReference type="EC" id="2.1.1.386"/>
    </reaction>
</comment>
<evidence type="ECO:0000256" key="8">
    <source>
        <dbReference type="ARBA" id="ARBA00022842"/>
    </source>
</evidence>
<evidence type="ECO:0000256" key="3">
    <source>
        <dbReference type="ARBA" id="ARBA00021330"/>
    </source>
</evidence>
<keyword evidence="17" id="KW-1185">Reference proteome</keyword>
<evidence type="ECO:0000256" key="5">
    <source>
        <dbReference type="ARBA" id="ARBA00022679"/>
    </source>
</evidence>
<keyword evidence="10" id="KW-0943">RNA-mediated gene silencing</keyword>
<evidence type="ECO:0000256" key="9">
    <source>
        <dbReference type="ARBA" id="ARBA00022884"/>
    </source>
</evidence>
<dbReference type="EC" id="2.1.1.386" evidence="11"/>
<proteinExistence type="inferred from homology"/>
<dbReference type="GO" id="GO:0046872">
    <property type="term" value="F:metal ion binding"/>
    <property type="evidence" value="ECO:0007669"/>
    <property type="project" value="UniProtKB-KW"/>
</dbReference>
<name>A0A858RIN6_9BACT</name>
<evidence type="ECO:0000256" key="10">
    <source>
        <dbReference type="ARBA" id="ARBA00023158"/>
    </source>
</evidence>
<sequence>MLLSITNRTPDATDLGHLLHKHPARGHEVELAFGKGLVFYSMATAEECTAHLLVEVDPIDLVRSANAKQAGWALGQYVNDRPYAASSFLSVAISRAFGTALNGRCTKRPELVDQPLDLELKLPVVPAGDGAILHKLFEPLGYQVTTRRLALDPAFESWGESCFHELVLRTVQPLHVVLKHLFVLIGALDRAKHYWVGRDEIEKLLAKGEGWLPDHPEKEWIVRRYLKYQTRLAREALERLAPEPEEAEDDGEEPADSGAEPAVEKKISLHDVRLDRVAELVAALHPQSVVDLGCGSGKLICRLLKQTKIPKIVGMDVSSHVLEIAHDHLERIPPFQRLRAEIFLGSLVYRDSRIHGHDVATLVEVIEHLDGDRLDALEEVVFAAAAPRHVMVTTPNREYNVLFEGMKPGTLRHTDHRFEWTRAEFREWADRVAGAHGYEVTYEGLGEEDAAHGAPSQMAIFTRKG</sequence>
<evidence type="ECO:0000256" key="4">
    <source>
        <dbReference type="ARBA" id="ARBA00022603"/>
    </source>
</evidence>
<organism evidence="16 17">
    <name type="scientific">Luteolibacter luteus</name>
    <dbReference type="NCBI Taxonomy" id="2728835"/>
    <lineage>
        <taxon>Bacteria</taxon>
        <taxon>Pseudomonadati</taxon>
        <taxon>Verrucomicrobiota</taxon>
        <taxon>Verrucomicrobiia</taxon>
        <taxon>Verrucomicrobiales</taxon>
        <taxon>Verrucomicrobiaceae</taxon>
        <taxon>Luteolibacter</taxon>
    </lineage>
</organism>
<keyword evidence="8" id="KW-0460">Magnesium</keyword>
<evidence type="ECO:0000256" key="6">
    <source>
        <dbReference type="ARBA" id="ARBA00022691"/>
    </source>
</evidence>
<comment type="similarity">
    <text evidence="2">Belongs to the methyltransferase superfamily. HEN1 family.</text>
</comment>
<dbReference type="AlphaFoldDB" id="A0A858RIN6"/>
<reference evidence="16 17" key="1">
    <citation type="submission" date="2020-04" db="EMBL/GenBank/DDBJ databases">
        <title>Luteolibacter sp. G-1-1-1 isolated from soil.</title>
        <authorList>
            <person name="Dahal R.H."/>
        </authorList>
    </citation>
    <scope>NUCLEOTIDE SEQUENCE [LARGE SCALE GENOMIC DNA]</scope>
    <source>
        <strain evidence="16 17">G-1-1-1</strain>
    </source>
</reference>
<dbReference type="NCBIfam" id="TIGR04074">
    <property type="entry name" value="bacter_Hen1"/>
    <property type="match status" value="1"/>
</dbReference>
<evidence type="ECO:0000313" key="16">
    <source>
        <dbReference type="EMBL" id="QJE96441.1"/>
    </source>
</evidence>
<dbReference type="GO" id="GO:0003723">
    <property type="term" value="F:RNA binding"/>
    <property type="evidence" value="ECO:0007669"/>
    <property type="project" value="UniProtKB-KW"/>
</dbReference>
<evidence type="ECO:0000256" key="1">
    <source>
        <dbReference type="ARBA" id="ARBA00001946"/>
    </source>
</evidence>
<dbReference type="InterPro" id="IPR013217">
    <property type="entry name" value="Methyltransf_12"/>
</dbReference>
<gene>
    <name evidence="16" type="ORF">HHL09_11820</name>
</gene>
<dbReference type="EMBL" id="CP051774">
    <property type="protein sequence ID" value="QJE96441.1"/>
    <property type="molecule type" value="Genomic_DNA"/>
</dbReference>
<dbReference type="GO" id="GO:0001510">
    <property type="term" value="P:RNA methylation"/>
    <property type="evidence" value="ECO:0007669"/>
    <property type="project" value="InterPro"/>
</dbReference>
<dbReference type="GO" id="GO:0031047">
    <property type="term" value="P:regulatory ncRNA-mediated gene silencing"/>
    <property type="evidence" value="ECO:0007669"/>
    <property type="project" value="UniProtKB-KW"/>
</dbReference>
<dbReference type="PANTHER" id="PTHR21404:SF3">
    <property type="entry name" value="SMALL RNA 2'-O-METHYLTRANSFERASE"/>
    <property type="match status" value="1"/>
</dbReference>
<evidence type="ECO:0000259" key="15">
    <source>
        <dbReference type="Pfam" id="PF12623"/>
    </source>
</evidence>
<dbReference type="Pfam" id="PF12623">
    <property type="entry name" value="Hen1_L"/>
    <property type="match status" value="1"/>
</dbReference>
<dbReference type="InterPro" id="IPR024740">
    <property type="entry name" value="Hen1_N"/>
</dbReference>
<keyword evidence="6" id="KW-0949">S-adenosyl-L-methionine</keyword>
<evidence type="ECO:0000256" key="13">
    <source>
        <dbReference type="SAM" id="MobiDB-lite"/>
    </source>
</evidence>
<dbReference type="GO" id="GO:0090486">
    <property type="term" value="F:small RNA 2'-O-methyltransferase activity"/>
    <property type="evidence" value="ECO:0007669"/>
    <property type="project" value="UniProtKB-EC"/>
</dbReference>
<evidence type="ECO:0000259" key="14">
    <source>
        <dbReference type="Pfam" id="PF08242"/>
    </source>
</evidence>
<protein>
    <recommendedName>
        <fullName evidence="3">Small RNA 2'-O-methyltransferase</fullName>
        <ecNumber evidence="11">2.1.1.386</ecNumber>
    </recommendedName>
</protein>
<keyword evidence="4 16" id="KW-0489">Methyltransferase</keyword>
<dbReference type="KEGG" id="luo:HHL09_11820"/>
<dbReference type="InterPro" id="IPR029063">
    <property type="entry name" value="SAM-dependent_MTases_sf"/>
</dbReference>
<comment type="cofactor">
    <cofactor evidence="1">
        <name>Mg(2+)</name>
        <dbReference type="ChEBI" id="CHEBI:18420"/>
    </cofactor>
</comment>
<dbReference type="RefSeq" id="WP_169454842.1">
    <property type="nucleotide sequence ID" value="NZ_CP051774.1"/>
</dbReference>
<feature type="domain" description="Methyltransferase type 12" evidence="14">
    <location>
        <begin position="290"/>
        <end position="381"/>
    </location>
</feature>
<dbReference type="InterPro" id="IPR026610">
    <property type="entry name" value="Hen1"/>
</dbReference>
<dbReference type="Pfam" id="PF08242">
    <property type="entry name" value="Methyltransf_12"/>
    <property type="match status" value="1"/>
</dbReference>
<dbReference type="Proteomes" id="UP000501812">
    <property type="component" value="Chromosome"/>
</dbReference>
<dbReference type="SUPFAM" id="SSF53335">
    <property type="entry name" value="S-adenosyl-L-methionine-dependent methyltransferases"/>
    <property type="match status" value="1"/>
</dbReference>
<feature type="region of interest" description="Disordered" evidence="13">
    <location>
        <begin position="240"/>
        <end position="262"/>
    </location>
</feature>
<evidence type="ECO:0000256" key="12">
    <source>
        <dbReference type="ARBA" id="ARBA00048418"/>
    </source>
</evidence>
<feature type="domain" description="Hen1 N-terminal" evidence="15">
    <location>
        <begin position="1"/>
        <end position="241"/>
    </location>
</feature>
<dbReference type="CDD" id="cd02440">
    <property type="entry name" value="AdoMet_MTases"/>
    <property type="match status" value="1"/>
</dbReference>
<dbReference type="InterPro" id="IPR024026">
    <property type="entry name" value="3'-RNA_MeTfrase_Hen1_bac"/>
</dbReference>
<dbReference type="PANTHER" id="PTHR21404">
    <property type="entry name" value="HEN1"/>
    <property type="match status" value="1"/>
</dbReference>